<accession>A0ABR2F800</accession>
<name>A0ABR2F800_9ROSI</name>
<keyword evidence="3" id="KW-1185">Reference proteome</keyword>
<proteinExistence type="predicted"/>
<dbReference type="Proteomes" id="UP001472677">
    <property type="component" value="Unassembled WGS sequence"/>
</dbReference>
<feature type="region of interest" description="Disordered" evidence="1">
    <location>
        <begin position="84"/>
        <end position="112"/>
    </location>
</feature>
<dbReference type="EMBL" id="JBBPBM010000007">
    <property type="protein sequence ID" value="KAK8574454.1"/>
    <property type="molecule type" value="Genomic_DNA"/>
</dbReference>
<reference evidence="2 3" key="1">
    <citation type="journal article" date="2024" name="G3 (Bethesda)">
        <title>Genome assembly of Hibiscus sabdariffa L. provides insights into metabolisms of medicinal natural products.</title>
        <authorList>
            <person name="Kim T."/>
        </authorList>
    </citation>
    <scope>NUCLEOTIDE SEQUENCE [LARGE SCALE GENOMIC DNA]</scope>
    <source>
        <strain evidence="2">TK-2024</strain>
        <tissue evidence="2">Old leaves</tissue>
    </source>
</reference>
<evidence type="ECO:0000256" key="1">
    <source>
        <dbReference type="SAM" id="MobiDB-lite"/>
    </source>
</evidence>
<gene>
    <name evidence="2" type="ORF">V6N12_062147</name>
</gene>
<comment type="caution">
    <text evidence="2">The sequence shown here is derived from an EMBL/GenBank/DDBJ whole genome shotgun (WGS) entry which is preliminary data.</text>
</comment>
<sequence>MSIRFRSHNRLGRGMGSVRLDSQRLMNLELGSNLSRLHRWVQKHKPTEAQLDYPGPNGSGWGFLEPLNGSDETIGDEAAAEQHNSNNNHKIVLPIPANGGDDGGEKGKGRWCPKLTHTKTLAVKSGEGDVTVTNGGGGGEVRGI</sequence>
<evidence type="ECO:0000313" key="2">
    <source>
        <dbReference type="EMBL" id="KAK8574454.1"/>
    </source>
</evidence>
<protein>
    <submittedName>
        <fullName evidence="2">Uncharacterized protein</fullName>
    </submittedName>
</protein>
<organism evidence="2 3">
    <name type="scientific">Hibiscus sabdariffa</name>
    <name type="common">roselle</name>
    <dbReference type="NCBI Taxonomy" id="183260"/>
    <lineage>
        <taxon>Eukaryota</taxon>
        <taxon>Viridiplantae</taxon>
        <taxon>Streptophyta</taxon>
        <taxon>Embryophyta</taxon>
        <taxon>Tracheophyta</taxon>
        <taxon>Spermatophyta</taxon>
        <taxon>Magnoliopsida</taxon>
        <taxon>eudicotyledons</taxon>
        <taxon>Gunneridae</taxon>
        <taxon>Pentapetalae</taxon>
        <taxon>rosids</taxon>
        <taxon>malvids</taxon>
        <taxon>Malvales</taxon>
        <taxon>Malvaceae</taxon>
        <taxon>Malvoideae</taxon>
        <taxon>Hibiscus</taxon>
    </lineage>
</organism>
<evidence type="ECO:0000313" key="3">
    <source>
        <dbReference type="Proteomes" id="UP001472677"/>
    </source>
</evidence>